<organism evidence="2 3">
    <name type="scientific">Papilio machaon</name>
    <name type="common">Old World swallowtail butterfly</name>
    <dbReference type="NCBI Taxonomy" id="76193"/>
    <lineage>
        <taxon>Eukaryota</taxon>
        <taxon>Metazoa</taxon>
        <taxon>Ecdysozoa</taxon>
        <taxon>Arthropoda</taxon>
        <taxon>Hexapoda</taxon>
        <taxon>Insecta</taxon>
        <taxon>Pterygota</taxon>
        <taxon>Neoptera</taxon>
        <taxon>Endopterygota</taxon>
        <taxon>Lepidoptera</taxon>
        <taxon>Glossata</taxon>
        <taxon>Ditrysia</taxon>
        <taxon>Papilionoidea</taxon>
        <taxon>Papilionidae</taxon>
        <taxon>Papilioninae</taxon>
        <taxon>Papilio</taxon>
    </lineage>
</organism>
<reference evidence="2 3" key="1">
    <citation type="journal article" date="2015" name="Nat. Commun.">
        <title>Outbred genome sequencing and CRISPR/Cas9 gene editing in butterflies.</title>
        <authorList>
            <person name="Li X."/>
            <person name="Fan D."/>
            <person name="Zhang W."/>
            <person name="Liu G."/>
            <person name="Zhang L."/>
            <person name="Zhao L."/>
            <person name="Fang X."/>
            <person name="Chen L."/>
            <person name="Dong Y."/>
            <person name="Chen Y."/>
            <person name="Ding Y."/>
            <person name="Zhao R."/>
            <person name="Feng M."/>
            <person name="Zhu Y."/>
            <person name="Feng Y."/>
            <person name="Jiang X."/>
            <person name="Zhu D."/>
            <person name="Xiang H."/>
            <person name="Feng X."/>
            <person name="Li S."/>
            <person name="Wang J."/>
            <person name="Zhang G."/>
            <person name="Kronforst M.R."/>
            <person name="Wang W."/>
        </authorList>
    </citation>
    <scope>NUCLEOTIDE SEQUENCE [LARGE SCALE GENOMIC DNA]</scope>
    <source>
        <strain evidence="2">Ya'a_city_454_Pm</strain>
        <tissue evidence="2">Whole body</tissue>
    </source>
</reference>
<accession>A0A0N0PDF9</accession>
<keyword evidence="3" id="KW-1185">Reference proteome</keyword>
<name>A0A0N0PDF9_PAPMA</name>
<evidence type="ECO:0000256" key="1">
    <source>
        <dbReference type="SAM" id="MobiDB-lite"/>
    </source>
</evidence>
<evidence type="ECO:0000313" key="3">
    <source>
        <dbReference type="Proteomes" id="UP000053240"/>
    </source>
</evidence>
<protein>
    <submittedName>
        <fullName evidence="2">Uncharacterized protein</fullName>
    </submittedName>
</protein>
<feature type="region of interest" description="Disordered" evidence="1">
    <location>
        <begin position="656"/>
        <end position="724"/>
    </location>
</feature>
<dbReference type="EMBL" id="KQ460240">
    <property type="protein sequence ID" value="KPJ16398.1"/>
    <property type="molecule type" value="Genomic_DNA"/>
</dbReference>
<dbReference type="STRING" id="76193.A0A0N0PDF9"/>
<evidence type="ECO:0000313" key="2">
    <source>
        <dbReference type="EMBL" id="KPJ16398.1"/>
    </source>
</evidence>
<feature type="compositionally biased region" description="Basic residues" evidence="1">
    <location>
        <begin position="693"/>
        <end position="716"/>
    </location>
</feature>
<feature type="compositionally biased region" description="Basic and acidic residues" evidence="1">
    <location>
        <begin position="675"/>
        <end position="692"/>
    </location>
</feature>
<dbReference type="Proteomes" id="UP000053240">
    <property type="component" value="Unassembled WGS sequence"/>
</dbReference>
<feature type="compositionally biased region" description="Basic and acidic residues" evidence="1">
    <location>
        <begin position="656"/>
        <end position="667"/>
    </location>
</feature>
<proteinExistence type="predicted"/>
<gene>
    <name evidence="2" type="ORF">RR48_01929</name>
</gene>
<dbReference type="AlphaFoldDB" id="A0A0N0PDF9"/>
<dbReference type="InParanoid" id="A0A0N0PDF9"/>
<sequence length="724" mass="83315">MEKTVPVYKVDINTNEFVESQEFNEDNYLEMSNSFSTDNQTIIENNNKETTDIDRQEVDKKDLPNIKEIETNTDKIDSNSEVPEEGEYHSFHDEMDFEEAVYDSPVKKLVEKDIRDYSVPINFFCSDYGRNEVPTYQSPRKCDVQRILEPILEESKSINSDESNNFSCIEQVKIDLNVPKLDKKEETEDIDSNKCLQQEIYEISDKNEAKIKPENLTEENIFRMPNKVIAKDAKIKMQVTDSVRLSYSSIASSEGLSFDSTIEFEKLEIISDIIGIIINRIDFDNIYPNINEVNNNNNDLEITNINKNEISINEQQTFETFSIMDIVKEIERNESFNSTNDSNMQSESHRIVEAIIYYIYDRSFYIASQKNKRKQVKRVITVVDNEDILYTTSPLFLFIEDITAKINLESDCSSNKGDVCDKDINETNKFEPKVVYNKEEFNDNGMKKDSINVLDNKKTTEENIKVPSHIQYNSMVTNNDSIQVRCNDTILENKEIDNPSSIIDNIEVISDKTYVIKQEEEEVEDPLNDTFILDTENEMNTAFLANEFSRSSSPRRWNSVFDLCTESPIKNTGDLSGSDLSLLYERNNTLLGSPFVKQAPVIAMSQTQNRGGLKYWISFDDSLNDVQERCCSKTKKFPDNKMPSFYSLDFNKDGKGEHTVNGDHSDAHQSTFSHSSKEGSPSKEISTEDSPKKDKKKKKGLRTPSFLKKKKEKKKEKSSTPQPA</sequence>